<evidence type="ECO:0000313" key="2">
    <source>
        <dbReference type="EMBL" id="BAW26959.1"/>
    </source>
</evidence>
<keyword evidence="1" id="KW-0732">Signal</keyword>
<evidence type="ECO:0000313" key="3">
    <source>
        <dbReference type="Proteomes" id="UP000218731"/>
    </source>
</evidence>
<dbReference type="SUPFAM" id="SSF63411">
    <property type="entry name" value="LuxS/MPP-like metallohydrolase"/>
    <property type="match status" value="1"/>
</dbReference>
<dbReference type="AlphaFoldDB" id="A0A1L7NNB5"/>
<feature type="signal peptide" evidence="1">
    <location>
        <begin position="1"/>
        <end position="20"/>
    </location>
</feature>
<reference evidence="2 3" key="1">
    <citation type="submission" date="2015-11" db="EMBL/GenBank/DDBJ databases">
        <title>Complete genome sequencing of a biphenyl-degrading bacterium, Pseudomonas putida KF715 (=NBRC110667).</title>
        <authorList>
            <person name="Suenaga H."/>
            <person name="Fujihara N."/>
            <person name="Watanabe T."/>
            <person name="Hirose J."/>
            <person name="Kimura N."/>
            <person name="Yamazoe A."/>
            <person name="Hosoyama A."/>
            <person name="Shimodaira J."/>
            <person name="Furukawa K."/>
        </authorList>
    </citation>
    <scope>NUCLEOTIDE SEQUENCE [LARGE SCALE GENOMIC DNA]</scope>
    <source>
        <strain evidence="2 3">KF715</strain>
        <plasmid evidence="3">Plasmid pkf715a dna</plasmid>
    </source>
</reference>
<accession>A0A1L7NNB5</accession>
<gene>
    <name evidence="2" type="ORF">KF715C_pA4540</name>
</gene>
<dbReference type="Gene3D" id="3.30.830.10">
    <property type="entry name" value="Metalloenzyme, LuxS/M16 peptidase-like"/>
    <property type="match status" value="1"/>
</dbReference>
<name>A0A1L7NNB5_PSEPU</name>
<protein>
    <submittedName>
        <fullName evidence="2">Peptidase M16</fullName>
    </submittedName>
</protein>
<dbReference type="GO" id="GO:0046872">
    <property type="term" value="F:metal ion binding"/>
    <property type="evidence" value="ECO:0007669"/>
    <property type="project" value="InterPro"/>
</dbReference>
<sequence>MVKRFAILALCAASIQTAQAGGGTLSAPLREQPVRLHAVVSVGTTSVCGMREAPHLIEHLLLSDTHLGETPVDAILALRAKGIKLSALTRSDFTEYTLEGPASKASVMSEALVTFLSRSSLPKTGFEREKRVIISEVMATSAYVSSPTLYERFIAAKAGGQASCSADSERLLDYGFEDVQSIYRAYYTPSNVRVLANAAPGTFDLDAISAAIGVRESTTIATSHYGKREAAGSIEVIGRHGVVELIFPIAGRAKLPSDAANALADQARLEVQAHIRRVHELYAARSFVDQSVHGGWIRLEIPGLDNRDAPRLAEIAQAAMQRVDLSLYGDDLLWQSYGAEAALSPMGDPVIPEPPTVKQGWLQSISSSIWSFLAGLWG</sequence>
<dbReference type="Proteomes" id="UP000218731">
    <property type="component" value="Plasmid pKF715A"/>
</dbReference>
<dbReference type="RefSeq" id="WP_096427108.1">
    <property type="nucleotide sequence ID" value="NZ_AP015030.1"/>
</dbReference>
<organism evidence="2 3">
    <name type="scientific">Pseudomonas putida</name>
    <name type="common">Arthrobacter siderocapsulatus</name>
    <dbReference type="NCBI Taxonomy" id="303"/>
    <lineage>
        <taxon>Bacteria</taxon>
        <taxon>Pseudomonadati</taxon>
        <taxon>Pseudomonadota</taxon>
        <taxon>Gammaproteobacteria</taxon>
        <taxon>Pseudomonadales</taxon>
        <taxon>Pseudomonadaceae</taxon>
        <taxon>Pseudomonas</taxon>
    </lineage>
</organism>
<dbReference type="InterPro" id="IPR011249">
    <property type="entry name" value="Metalloenz_LuxS/M16"/>
</dbReference>
<dbReference type="EMBL" id="AP015030">
    <property type="protein sequence ID" value="BAW26959.1"/>
    <property type="molecule type" value="Genomic_DNA"/>
</dbReference>
<geneLocation type="plasmid" evidence="3">
    <name>pkf715a dna</name>
</geneLocation>
<feature type="chain" id="PRO_5012114774" evidence="1">
    <location>
        <begin position="21"/>
        <end position="378"/>
    </location>
</feature>
<evidence type="ECO:0000256" key="1">
    <source>
        <dbReference type="SAM" id="SignalP"/>
    </source>
</evidence>
<proteinExistence type="predicted"/>
<keyword evidence="2" id="KW-0614">Plasmid</keyword>